<comment type="function">
    <text evidence="4">Nucleoside triphosphate pyrophosphatase. May have a dual role in cell division arrest and in preventing the incorporation of modified nucleotides into cellular nucleic acids.</text>
</comment>
<keyword evidence="6" id="KW-1185">Reference proteome</keyword>
<dbReference type="AlphaFoldDB" id="A0A1X7BQV5"/>
<comment type="cofactor">
    <cofactor evidence="1 4">
        <name>a divalent metal cation</name>
        <dbReference type="ChEBI" id="CHEBI:60240"/>
    </cofactor>
</comment>
<protein>
    <recommendedName>
        <fullName evidence="4">Nucleoside triphosphate pyrophosphatase</fullName>
        <ecNumber evidence="4">3.6.1.9</ecNumber>
    </recommendedName>
    <alternativeName>
        <fullName evidence="4">Nucleotide pyrophosphatase</fullName>
        <shortName evidence="4">Nucleotide PPase</shortName>
    </alternativeName>
</protein>
<dbReference type="PIRSF" id="PIRSF006305">
    <property type="entry name" value="Maf"/>
    <property type="match status" value="1"/>
</dbReference>
<dbReference type="InterPro" id="IPR003697">
    <property type="entry name" value="Maf-like"/>
</dbReference>
<comment type="catalytic activity">
    <reaction evidence="4">
        <text>a 2'-deoxyribonucleoside 5'-triphosphate + H2O = a 2'-deoxyribonucleoside 5'-phosphate + diphosphate + H(+)</text>
        <dbReference type="Rhea" id="RHEA:44644"/>
        <dbReference type="ChEBI" id="CHEBI:15377"/>
        <dbReference type="ChEBI" id="CHEBI:15378"/>
        <dbReference type="ChEBI" id="CHEBI:33019"/>
        <dbReference type="ChEBI" id="CHEBI:61560"/>
        <dbReference type="ChEBI" id="CHEBI:65317"/>
        <dbReference type="EC" id="3.6.1.9"/>
    </reaction>
</comment>
<dbReference type="GO" id="GO:0005737">
    <property type="term" value="C:cytoplasm"/>
    <property type="evidence" value="ECO:0007669"/>
    <property type="project" value="UniProtKB-SubCell"/>
</dbReference>
<evidence type="ECO:0000313" key="5">
    <source>
        <dbReference type="EMBL" id="SMC12012.1"/>
    </source>
</evidence>
<dbReference type="SUPFAM" id="SSF52972">
    <property type="entry name" value="ITPase-like"/>
    <property type="match status" value="1"/>
</dbReference>
<dbReference type="OrthoDB" id="9813962at2"/>
<dbReference type="CDD" id="cd00555">
    <property type="entry name" value="Maf"/>
    <property type="match status" value="1"/>
</dbReference>
<sequence>MSQELILASGSQIRQQLLRNAGLNFAVHSARVDEEMVRDALLADAAPARDIADTLAELKARKVSDKLPGALVIGCDQVLSFEKNLLSKPSSPGEARDQLQQLRGKRHDLLSAVVICENGQPVWRHVGVVRMTMRRFSDAYLDGYIERNWDSIRHSVGAYMLEEEGVRLFSQIDGDYFTVLGLPLLDLLSYLGLRGIIEQ</sequence>
<dbReference type="EMBL" id="FWXB01000005">
    <property type="protein sequence ID" value="SMC12012.1"/>
    <property type="molecule type" value="Genomic_DNA"/>
</dbReference>
<dbReference type="GO" id="GO:0047429">
    <property type="term" value="F:nucleoside triphosphate diphosphatase activity"/>
    <property type="evidence" value="ECO:0007669"/>
    <property type="project" value="UniProtKB-EC"/>
</dbReference>
<feature type="active site" description="Proton acceptor" evidence="4">
    <location>
        <position position="76"/>
    </location>
</feature>
<gene>
    <name evidence="5" type="primary">maf</name>
    <name evidence="5" type="ORF">ROA7745_01833</name>
</gene>
<dbReference type="Gene3D" id="3.90.950.10">
    <property type="match status" value="1"/>
</dbReference>
<name>A0A1X7BQV5_9RHOB</name>
<dbReference type="HAMAP" id="MF_00528">
    <property type="entry name" value="Maf"/>
    <property type="match status" value="1"/>
</dbReference>
<comment type="similarity">
    <text evidence="4">Belongs to the Maf family.</text>
</comment>
<dbReference type="EC" id="3.6.1.9" evidence="4"/>
<evidence type="ECO:0000313" key="6">
    <source>
        <dbReference type="Proteomes" id="UP000193224"/>
    </source>
</evidence>
<dbReference type="PANTHER" id="PTHR43213:SF5">
    <property type="entry name" value="BIFUNCTIONAL DTTP_UTP PYROPHOSPHATASE_METHYLTRANSFERASE PROTEIN-RELATED"/>
    <property type="match status" value="1"/>
</dbReference>
<keyword evidence="2 4" id="KW-0378">Hydrolase</keyword>
<comment type="caution">
    <text evidence="4">Lacks conserved residue(s) required for the propagation of feature annotation.</text>
</comment>
<proteinExistence type="inferred from homology"/>
<reference evidence="5 6" key="1">
    <citation type="submission" date="2017-03" db="EMBL/GenBank/DDBJ databases">
        <authorList>
            <person name="Afonso C.L."/>
            <person name="Miller P.J."/>
            <person name="Scott M.A."/>
            <person name="Spackman E."/>
            <person name="Goraichik I."/>
            <person name="Dimitrov K.M."/>
            <person name="Suarez D.L."/>
            <person name="Swayne D.E."/>
        </authorList>
    </citation>
    <scope>NUCLEOTIDE SEQUENCE [LARGE SCALE GENOMIC DNA]</scope>
    <source>
        <strain evidence="5 6">CECT 7745</strain>
    </source>
</reference>
<dbReference type="Proteomes" id="UP000193224">
    <property type="component" value="Unassembled WGS sequence"/>
</dbReference>
<evidence type="ECO:0000256" key="3">
    <source>
        <dbReference type="ARBA" id="ARBA00023080"/>
    </source>
</evidence>
<evidence type="ECO:0000256" key="1">
    <source>
        <dbReference type="ARBA" id="ARBA00001968"/>
    </source>
</evidence>
<keyword evidence="4" id="KW-0963">Cytoplasm</keyword>
<dbReference type="NCBIfam" id="TIGR00172">
    <property type="entry name" value="maf"/>
    <property type="match status" value="1"/>
</dbReference>
<comment type="catalytic activity">
    <reaction evidence="4">
        <text>a ribonucleoside 5'-triphosphate + H2O = a ribonucleoside 5'-phosphate + diphosphate + H(+)</text>
        <dbReference type="Rhea" id="RHEA:23996"/>
        <dbReference type="ChEBI" id="CHEBI:15377"/>
        <dbReference type="ChEBI" id="CHEBI:15378"/>
        <dbReference type="ChEBI" id="CHEBI:33019"/>
        <dbReference type="ChEBI" id="CHEBI:58043"/>
        <dbReference type="ChEBI" id="CHEBI:61557"/>
        <dbReference type="EC" id="3.6.1.9"/>
    </reaction>
</comment>
<keyword evidence="3 4" id="KW-0546">Nucleotide metabolism</keyword>
<evidence type="ECO:0000256" key="2">
    <source>
        <dbReference type="ARBA" id="ARBA00022801"/>
    </source>
</evidence>
<dbReference type="GO" id="GO:0009117">
    <property type="term" value="P:nucleotide metabolic process"/>
    <property type="evidence" value="ECO:0007669"/>
    <property type="project" value="UniProtKB-KW"/>
</dbReference>
<dbReference type="Pfam" id="PF02545">
    <property type="entry name" value="Maf"/>
    <property type="match status" value="1"/>
</dbReference>
<dbReference type="InterPro" id="IPR029001">
    <property type="entry name" value="ITPase-like_fam"/>
</dbReference>
<evidence type="ECO:0000256" key="4">
    <source>
        <dbReference type="HAMAP-Rule" id="MF_00528"/>
    </source>
</evidence>
<dbReference type="RefSeq" id="WP_085799964.1">
    <property type="nucleotide sequence ID" value="NZ_FWXB01000005.1"/>
</dbReference>
<dbReference type="PANTHER" id="PTHR43213">
    <property type="entry name" value="BIFUNCTIONAL DTTP/UTP PYROPHOSPHATASE/METHYLTRANSFERASE PROTEIN-RELATED"/>
    <property type="match status" value="1"/>
</dbReference>
<accession>A0A1X7BQV5</accession>
<organism evidence="5 6">
    <name type="scientific">Roseovarius aestuarii</name>
    <dbReference type="NCBI Taxonomy" id="475083"/>
    <lineage>
        <taxon>Bacteria</taxon>
        <taxon>Pseudomonadati</taxon>
        <taxon>Pseudomonadota</taxon>
        <taxon>Alphaproteobacteria</taxon>
        <taxon>Rhodobacterales</taxon>
        <taxon>Roseobacteraceae</taxon>
        <taxon>Roseovarius</taxon>
    </lineage>
</organism>
<comment type="subcellular location">
    <subcellularLocation>
        <location evidence="4">Cytoplasm</location>
    </subcellularLocation>
</comment>